<dbReference type="STRING" id="34475.A0A4Y9XMV0"/>
<gene>
    <name evidence="1" type="ORF">EVJ58_g11020</name>
</gene>
<evidence type="ECO:0000313" key="1">
    <source>
        <dbReference type="EMBL" id="TFY50511.1"/>
    </source>
</evidence>
<reference evidence="1 2" key="1">
    <citation type="submission" date="2019-01" db="EMBL/GenBank/DDBJ databases">
        <title>Genome sequencing of the rare red list fungi Fomitopsis rosea.</title>
        <authorList>
            <person name="Buettner E."/>
            <person name="Kellner H."/>
        </authorList>
    </citation>
    <scope>NUCLEOTIDE SEQUENCE [LARGE SCALE GENOMIC DNA]</scope>
    <source>
        <strain evidence="1 2">DSM 105464</strain>
    </source>
</reference>
<dbReference type="EMBL" id="SEKV01001473">
    <property type="protein sequence ID" value="TFY50511.1"/>
    <property type="molecule type" value="Genomic_DNA"/>
</dbReference>
<evidence type="ECO:0000313" key="2">
    <source>
        <dbReference type="Proteomes" id="UP000298390"/>
    </source>
</evidence>
<protein>
    <submittedName>
        <fullName evidence="1">Uncharacterized protein</fullName>
    </submittedName>
</protein>
<sequence>MALEAEPTPLAETIANILKPGQPDGGADVQIASVNGIANGIERMQVEVPDRPNAKDEKRK</sequence>
<dbReference type="AlphaFoldDB" id="A0A4Y9XMV0"/>
<accession>A0A4Y9XMV0</accession>
<proteinExistence type="predicted"/>
<name>A0A4Y9XMV0_9APHY</name>
<dbReference type="Proteomes" id="UP000298390">
    <property type="component" value="Unassembled WGS sequence"/>
</dbReference>
<organism evidence="1 2">
    <name type="scientific">Rhodofomes roseus</name>
    <dbReference type="NCBI Taxonomy" id="34475"/>
    <lineage>
        <taxon>Eukaryota</taxon>
        <taxon>Fungi</taxon>
        <taxon>Dikarya</taxon>
        <taxon>Basidiomycota</taxon>
        <taxon>Agaricomycotina</taxon>
        <taxon>Agaricomycetes</taxon>
        <taxon>Polyporales</taxon>
        <taxon>Rhodofomes</taxon>
    </lineage>
</organism>
<comment type="caution">
    <text evidence="1">The sequence shown here is derived from an EMBL/GenBank/DDBJ whole genome shotgun (WGS) entry which is preliminary data.</text>
</comment>